<dbReference type="InterPro" id="IPR008993">
    <property type="entry name" value="TIMP-like_OB-fold"/>
</dbReference>
<keyword evidence="1" id="KW-1133">Transmembrane helix</keyword>
<keyword evidence="1" id="KW-0812">Transmembrane</keyword>
<keyword evidence="2" id="KW-0732">Signal</keyword>
<accession>A0ABT9B0E9</accession>
<feature type="chain" id="PRO_5047099699" evidence="2">
    <location>
        <begin position="29"/>
        <end position="191"/>
    </location>
</feature>
<evidence type="ECO:0000313" key="4">
    <source>
        <dbReference type="Proteomes" id="UP001233314"/>
    </source>
</evidence>
<protein>
    <submittedName>
        <fullName evidence="3">Uncharacterized protein</fullName>
    </submittedName>
</protein>
<dbReference type="Proteomes" id="UP001233314">
    <property type="component" value="Unassembled WGS sequence"/>
</dbReference>
<dbReference type="SUPFAM" id="SSF50242">
    <property type="entry name" value="TIMP-like"/>
    <property type="match status" value="1"/>
</dbReference>
<gene>
    <name evidence="3" type="ORF">Q5722_08080</name>
</gene>
<evidence type="ECO:0000256" key="1">
    <source>
        <dbReference type="SAM" id="Phobius"/>
    </source>
</evidence>
<dbReference type="Gene3D" id="2.40.50.120">
    <property type="match status" value="1"/>
</dbReference>
<sequence>MRRLITIALVAPTLAMGVVLGLSASAQAACAPGPLRTELKAADLVVTGTVTKVDTLPGRQVYTLAVKRVYAGTAHATLELQAPTADRPCALPVKKGDRWLFLSQGAAKTPVVRGDWGSTELTSEAATVVADVLGSGHRPASGGSATSEVRLTKVGSAEPWGFWQLALPGAVLAGGGFLVLLLARALGRARH</sequence>
<name>A0ABT9B0E9_9ACTN</name>
<comment type="caution">
    <text evidence="3">The sequence shown here is derived from an EMBL/GenBank/DDBJ whole genome shotgun (WGS) entry which is preliminary data.</text>
</comment>
<feature type="signal peptide" evidence="2">
    <location>
        <begin position="1"/>
        <end position="28"/>
    </location>
</feature>
<evidence type="ECO:0000313" key="3">
    <source>
        <dbReference type="EMBL" id="MDO7868326.1"/>
    </source>
</evidence>
<keyword evidence="4" id="KW-1185">Reference proteome</keyword>
<evidence type="ECO:0000256" key="2">
    <source>
        <dbReference type="SAM" id="SignalP"/>
    </source>
</evidence>
<dbReference type="EMBL" id="JAUQTA010000001">
    <property type="protein sequence ID" value="MDO7868326.1"/>
    <property type="molecule type" value="Genomic_DNA"/>
</dbReference>
<organism evidence="3 4">
    <name type="scientific">Nocardioides jiangxiensis</name>
    <dbReference type="NCBI Taxonomy" id="3064524"/>
    <lineage>
        <taxon>Bacteria</taxon>
        <taxon>Bacillati</taxon>
        <taxon>Actinomycetota</taxon>
        <taxon>Actinomycetes</taxon>
        <taxon>Propionibacteriales</taxon>
        <taxon>Nocardioidaceae</taxon>
        <taxon>Nocardioides</taxon>
    </lineage>
</organism>
<feature type="transmembrane region" description="Helical" evidence="1">
    <location>
        <begin position="160"/>
        <end position="183"/>
    </location>
</feature>
<proteinExistence type="predicted"/>
<dbReference type="RefSeq" id="WP_305027700.1">
    <property type="nucleotide sequence ID" value="NZ_JAUQTA010000001.1"/>
</dbReference>
<keyword evidence="1" id="KW-0472">Membrane</keyword>
<reference evidence="3 4" key="1">
    <citation type="submission" date="2023-07" db="EMBL/GenBank/DDBJ databases">
        <title>Nocardioides sp. nov WY-20 isolated from soil.</title>
        <authorList>
            <person name="Liu B."/>
            <person name="Wan Y."/>
        </authorList>
    </citation>
    <scope>NUCLEOTIDE SEQUENCE [LARGE SCALE GENOMIC DNA]</scope>
    <source>
        <strain evidence="3 4">WY-20</strain>
    </source>
</reference>